<organism evidence="1 2">
    <name type="scientific">Phyllobacterium bourgognense</name>
    <dbReference type="NCBI Taxonomy" id="314236"/>
    <lineage>
        <taxon>Bacteria</taxon>
        <taxon>Pseudomonadati</taxon>
        <taxon>Pseudomonadota</taxon>
        <taxon>Alphaproteobacteria</taxon>
        <taxon>Hyphomicrobiales</taxon>
        <taxon>Phyllobacteriaceae</taxon>
        <taxon>Phyllobacterium</taxon>
    </lineage>
</organism>
<name>A0A368YIC3_9HYPH</name>
<comment type="caution">
    <text evidence="1">The sequence shown here is derived from an EMBL/GenBank/DDBJ whole genome shotgun (WGS) entry which is preliminary data.</text>
</comment>
<gene>
    <name evidence="1" type="ORF">C7476_12346</name>
</gene>
<dbReference type="EMBL" id="QPJM01000023">
    <property type="protein sequence ID" value="RCW78617.1"/>
    <property type="molecule type" value="Genomic_DNA"/>
</dbReference>
<protein>
    <submittedName>
        <fullName evidence="1">Uncharacterized protein</fullName>
    </submittedName>
</protein>
<accession>A0A368YIC3</accession>
<sequence length="57" mass="6188">MAKLKERTILALNKLVGSGCKPRAPPLGTRTVVSSPGVATREPQYSLPLLCRDHQEC</sequence>
<dbReference type="AlphaFoldDB" id="A0A368YIC3"/>
<proteinExistence type="predicted"/>
<evidence type="ECO:0000313" key="1">
    <source>
        <dbReference type="EMBL" id="RCW78617.1"/>
    </source>
</evidence>
<reference evidence="1 2" key="1">
    <citation type="submission" date="2018-07" db="EMBL/GenBank/DDBJ databases">
        <title>Genomic Encyclopedia of Type Strains, Phase III (KMG-III): the genomes of soil and plant-associated and newly described type strains.</title>
        <authorList>
            <person name="Whitman W."/>
        </authorList>
    </citation>
    <scope>NUCLEOTIDE SEQUENCE [LARGE SCALE GENOMIC DNA]</scope>
    <source>
        <strain evidence="1 2">31-25a</strain>
    </source>
</reference>
<dbReference type="Proteomes" id="UP000253324">
    <property type="component" value="Unassembled WGS sequence"/>
</dbReference>
<keyword evidence="2" id="KW-1185">Reference proteome</keyword>
<evidence type="ECO:0000313" key="2">
    <source>
        <dbReference type="Proteomes" id="UP000253324"/>
    </source>
</evidence>